<dbReference type="Proteomes" id="UP000321523">
    <property type="component" value="Unassembled WGS sequence"/>
</dbReference>
<keyword evidence="4" id="KW-1185">Reference proteome</keyword>
<gene>
    <name evidence="3" type="ORF">SAE02_76340</name>
</gene>
<proteinExistence type="predicted"/>
<feature type="compositionally biased region" description="Basic and acidic residues" evidence="1">
    <location>
        <begin position="8"/>
        <end position="25"/>
    </location>
</feature>
<dbReference type="AlphaFoldDB" id="A0A512E426"/>
<name>A0A512E426_9PROT</name>
<dbReference type="RefSeq" id="WP_044435696.1">
    <property type="nucleotide sequence ID" value="NZ_BJYZ01000091.1"/>
</dbReference>
<accession>A0A512E426</accession>
<sequence>MATTTTRSETRKAVQDASDVLEKTGEAGAAAGRKSVRDAAEAGGVAVRHSSASAANGGDISRRTADAAEHNLQAAAGALRGTMERPVEAAGEVAGAVREMTGRAVEQLGQVAATQDRAVREVAGRTQGNLDVMMRTGIALAGGFQAVMREWADTTRNVMQCNASGLNGILHARTPQDLIAAQTELLSAEVKVLLNGSVRIAEASARAARKAAESLDNQTRQRYS</sequence>
<organism evidence="3 4">
    <name type="scientific">Skermanella aerolata</name>
    <dbReference type="NCBI Taxonomy" id="393310"/>
    <lineage>
        <taxon>Bacteria</taxon>
        <taxon>Pseudomonadati</taxon>
        <taxon>Pseudomonadota</taxon>
        <taxon>Alphaproteobacteria</taxon>
        <taxon>Rhodospirillales</taxon>
        <taxon>Azospirillaceae</taxon>
        <taxon>Skermanella</taxon>
    </lineage>
</organism>
<evidence type="ECO:0000313" key="3">
    <source>
        <dbReference type="EMBL" id="GEO43486.1"/>
    </source>
</evidence>
<evidence type="ECO:0000313" key="4">
    <source>
        <dbReference type="Proteomes" id="UP000321523"/>
    </source>
</evidence>
<protein>
    <recommendedName>
        <fullName evidence="2">Phasin domain-containing protein</fullName>
    </recommendedName>
</protein>
<feature type="domain" description="Phasin" evidence="2">
    <location>
        <begin position="123"/>
        <end position="218"/>
    </location>
</feature>
<feature type="region of interest" description="Disordered" evidence="1">
    <location>
        <begin position="1"/>
        <end position="59"/>
    </location>
</feature>
<dbReference type="Pfam" id="PF09361">
    <property type="entry name" value="Phasin_2"/>
    <property type="match status" value="1"/>
</dbReference>
<dbReference type="EMBL" id="BJYZ01000091">
    <property type="protein sequence ID" value="GEO43486.1"/>
    <property type="molecule type" value="Genomic_DNA"/>
</dbReference>
<evidence type="ECO:0000259" key="2">
    <source>
        <dbReference type="Pfam" id="PF09361"/>
    </source>
</evidence>
<evidence type="ECO:0000256" key="1">
    <source>
        <dbReference type="SAM" id="MobiDB-lite"/>
    </source>
</evidence>
<reference evidence="3 4" key="1">
    <citation type="submission" date="2019-07" db="EMBL/GenBank/DDBJ databases">
        <title>Whole genome shotgun sequence of Skermanella aerolata NBRC 106429.</title>
        <authorList>
            <person name="Hosoyama A."/>
            <person name="Uohara A."/>
            <person name="Ohji S."/>
            <person name="Ichikawa N."/>
        </authorList>
    </citation>
    <scope>NUCLEOTIDE SEQUENCE [LARGE SCALE GENOMIC DNA]</scope>
    <source>
        <strain evidence="3 4">NBRC 106429</strain>
    </source>
</reference>
<comment type="caution">
    <text evidence="3">The sequence shown here is derived from an EMBL/GenBank/DDBJ whole genome shotgun (WGS) entry which is preliminary data.</text>
</comment>
<dbReference type="InterPro" id="IPR018968">
    <property type="entry name" value="Phasin"/>
</dbReference>